<dbReference type="GO" id="GO:0005634">
    <property type="term" value="C:nucleus"/>
    <property type="evidence" value="ECO:0007669"/>
    <property type="project" value="TreeGrafter"/>
</dbReference>
<gene>
    <name evidence="4" type="ORF">B5807_02427</name>
</gene>
<dbReference type="SUPFAM" id="SSF51735">
    <property type="entry name" value="NAD(P)-binding Rossmann-fold domains"/>
    <property type="match status" value="1"/>
</dbReference>
<dbReference type="Gene3D" id="3.40.50.720">
    <property type="entry name" value="NAD(P)-binding Rossmann-like Domain"/>
    <property type="match status" value="1"/>
</dbReference>
<feature type="domain" description="NmrA-like" evidence="3">
    <location>
        <begin position="6"/>
        <end position="308"/>
    </location>
</feature>
<dbReference type="Gene3D" id="3.90.25.10">
    <property type="entry name" value="UDP-galactose 4-epimerase, domain 1"/>
    <property type="match status" value="1"/>
</dbReference>
<dbReference type="InterPro" id="IPR008030">
    <property type="entry name" value="NmrA-like"/>
</dbReference>
<reference evidence="4 5" key="1">
    <citation type="journal article" date="2017" name="Genome Announc.">
        <title>Genome sequence of the saprophytic ascomycete Epicoccum nigrum ICMP 19927 strain isolated from New Zealand.</title>
        <authorList>
            <person name="Fokin M."/>
            <person name="Fleetwood D."/>
            <person name="Weir B.S."/>
            <person name="Villas-Boas S.G."/>
        </authorList>
    </citation>
    <scope>NUCLEOTIDE SEQUENCE [LARGE SCALE GENOMIC DNA]</scope>
    <source>
        <strain evidence="4 5">ICMP 19927</strain>
    </source>
</reference>
<dbReference type="PANTHER" id="PTHR42748">
    <property type="entry name" value="NITROGEN METABOLITE REPRESSION PROTEIN NMRA FAMILY MEMBER"/>
    <property type="match status" value="1"/>
</dbReference>
<evidence type="ECO:0000256" key="1">
    <source>
        <dbReference type="ARBA" id="ARBA00006328"/>
    </source>
</evidence>
<protein>
    <recommendedName>
        <fullName evidence="3">NmrA-like domain-containing protein</fullName>
    </recommendedName>
</protein>
<keyword evidence="2" id="KW-0521">NADP</keyword>
<comment type="similarity">
    <text evidence="1">Belongs to the NmrA-type oxidoreductase family.</text>
</comment>
<dbReference type="InParanoid" id="A0A1Y2MAB1"/>
<dbReference type="CDD" id="cd05251">
    <property type="entry name" value="NmrA_like_SDR_a"/>
    <property type="match status" value="1"/>
</dbReference>
<dbReference type="InterPro" id="IPR051164">
    <property type="entry name" value="NmrA-like_oxidored"/>
</dbReference>
<dbReference type="STRING" id="105696.A0A1Y2MAB1"/>
<dbReference type="Proteomes" id="UP000193240">
    <property type="component" value="Unassembled WGS sequence"/>
</dbReference>
<dbReference type="InterPro" id="IPR036291">
    <property type="entry name" value="NAD(P)-bd_dom_sf"/>
</dbReference>
<dbReference type="OMA" id="PYIDITE"/>
<evidence type="ECO:0000259" key="3">
    <source>
        <dbReference type="Pfam" id="PF05368"/>
    </source>
</evidence>
<evidence type="ECO:0000313" key="4">
    <source>
        <dbReference type="EMBL" id="OSS53040.1"/>
    </source>
</evidence>
<dbReference type="PANTHER" id="PTHR42748:SF11">
    <property type="entry name" value="NMRA-LIKE DOMAIN-CONTAINING PROTEIN"/>
    <property type="match status" value="1"/>
</dbReference>
<dbReference type="Pfam" id="PF05368">
    <property type="entry name" value="NmrA"/>
    <property type="match status" value="1"/>
</dbReference>
<dbReference type="AlphaFoldDB" id="A0A1Y2MAB1"/>
<evidence type="ECO:0000313" key="5">
    <source>
        <dbReference type="Proteomes" id="UP000193240"/>
    </source>
</evidence>
<dbReference type="EMBL" id="KZ107839">
    <property type="protein sequence ID" value="OSS53040.1"/>
    <property type="molecule type" value="Genomic_DNA"/>
</dbReference>
<sequence length="316" mass="34654">MSTVGKKLLAVFGATGNQGYSVASTALSDPELSQRYSVRAVARSTASPKMADLAARGASLAAADMDAPETLGPALEGADTLFFLTTTQYQGRTREVETRQAKAVCEAALAAGVSYIIWSSMSHPAVLSGGKYKNVEHFDDKAEVELYIRGLPVRSSFFAPASFMQNLMGNAMRPQPSRDGDGDFVLANCMHPHSRVPFIDITESGKWVGAILADPDRYAGKQFAAASEILSMDEVVRIVSRVTGKTVRYQKVPDEVFKGFMPEGLRQQLYEMWAFNRDFGYYGASMDEDVAWARENARGELTGLEAFLRKHDYKLE</sequence>
<proteinExistence type="inferred from homology"/>
<accession>A0A1Y2MAB1</accession>
<evidence type="ECO:0000256" key="2">
    <source>
        <dbReference type="ARBA" id="ARBA00022857"/>
    </source>
</evidence>
<organism evidence="4 5">
    <name type="scientific">Epicoccum nigrum</name>
    <name type="common">Soil fungus</name>
    <name type="synonym">Epicoccum purpurascens</name>
    <dbReference type="NCBI Taxonomy" id="105696"/>
    <lineage>
        <taxon>Eukaryota</taxon>
        <taxon>Fungi</taxon>
        <taxon>Dikarya</taxon>
        <taxon>Ascomycota</taxon>
        <taxon>Pezizomycotina</taxon>
        <taxon>Dothideomycetes</taxon>
        <taxon>Pleosporomycetidae</taxon>
        <taxon>Pleosporales</taxon>
        <taxon>Pleosporineae</taxon>
        <taxon>Didymellaceae</taxon>
        <taxon>Epicoccum</taxon>
    </lineage>
</organism>
<keyword evidence="5" id="KW-1185">Reference proteome</keyword>
<name>A0A1Y2MAB1_EPING</name>